<proteinExistence type="inferred from homology"/>
<keyword evidence="3" id="KW-1003">Cell membrane</keyword>
<dbReference type="InterPro" id="IPR010771">
    <property type="entry name" value="IgaA"/>
</dbReference>
<evidence type="ECO:0000256" key="8">
    <source>
        <dbReference type="SAM" id="Phobius"/>
    </source>
</evidence>
<feature type="transmembrane region" description="Helical" evidence="8">
    <location>
        <begin position="216"/>
        <end position="235"/>
    </location>
</feature>
<gene>
    <name evidence="9" type="ORF">SAMN02745887_00130</name>
</gene>
<organism evidence="9 10">
    <name type="scientific">Chitinimonas taiwanensis DSM 18899</name>
    <dbReference type="NCBI Taxonomy" id="1121279"/>
    <lineage>
        <taxon>Bacteria</taxon>
        <taxon>Pseudomonadati</taxon>
        <taxon>Pseudomonadota</taxon>
        <taxon>Betaproteobacteria</taxon>
        <taxon>Neisseriales</taxon>
        <taxon>Chitinibacteraceae</taxon>
        <taxon>Chitinimonas</taxon>
    </lineage>
</organism>
<evidence type="ECO:0000313" key="10">
    <source>
        <dbReference type="Proteomes" id="UP000186513"/>
    </source>
</evidence>
<comment type="subcellular location">
    <subcellularLocation>
        <location evidence="1">Cell inner membrane</location>
        <topology evidence="1">Multi-pass membrane protein</topology>
    </subcellularLocation>
</comment>
<sequence length="751" mass="82871">MEILNILFVVAILLYSSYSAITYISRRRQNKSQLRDFHAKSQPTRKLSEEEHALVQPFLVSPSHPNKPAQLKDQNVYLLEGEFISHGISYGNGAKTLHDTIAGVDVLLPYDARSFIGRFTSAEVVFTDKYAIVISIEDHFNLAEGKKRLHAQQVSHQQWEYGEEGQIADMENSTLTERNILGGGGAELAKEMRQVRILSQREETNSEIIARKTPGFGIIASLLLLCAYAALIYGATNGSEMLWLAVSSIFTIVAIYLIWRPRVASKPEKVNEVEGTLNLVQIQDPANTALVHTQLFLGDKIPLQLPDSWLAHIRLAPDSVVKLALRVSDYSVLSFNKTFSVDNEVRRFPLIFWGKHLTIAIVGAGMVLFMIFVNDEIKSDITQVQSVLASNKQYQSDSASNTLKHPPTLGSMVELNTQVRCTVDDSLNQQPGEINCGKLRWGGRALAPRTVSVDAALLAFYDGSAIQSEKNHQASLMLQMRQMSLSGRYDPYVAPPSIYNITNLSALVIGIEEQCAANKSALQEACSKLKNLMGEELVVDASNEAIGWEKLLAQSIKDAASGEHIALLRESTLISLRSAARSIAEAQIHDSYKQAFLQLQQGQQGAVILNVDPGQANQIKQASLGLKTLSIENEGDAAAPALLDEIRGDWLKSWEAYGRIAQADNLQALRVKGLLVGMEQAKNGDLILELDPYRTPDNVMRAVLAVVALLLGLLLMLVHGTCWGVNIWRANKRAKAINLYYAQQASANSRF</sequence>
<dbReference type="Pfam" id="PF07095">
    <property type="entry name" value="IgaA"/>
    <property type="match status" value="1"/>
</dbReference>
<evidence type="ECO:0000256" key="3">
    <source>
        <dbReference type="ARBA" id="ARBA00022475"/>
    </source>
</evidence>
<keyword evidence="6 8" id="KW-1133">Transmembrane helix</keyword>
<evidence type="ECO:0000256" key="2">
    <source>
        <dbReference type="ARBA" id="ARBA00009494"/>
    </source>
</evidence>
<evidence type="ECO:0000256" key="7">
    <source>
        <dbReference type="ARBA" id="ARBA00023136"/>
    </source>
</evidence>
<evidence type="ECO:0000256" key="1">
    <source>
        <dbReference type="ARBA" id="ARBA00004429"/>
    </source>
</evidence>
<keyword evidence="7 8" id="KW-0472">Membrane</keyword>
<accession>A0A1K2H3K5</accession>
<keyword evidence="4" id="KW-0997">Cell inner membrane</keyword>
<dbReference type="GO" id="GO:0005886">
    <property type="term" value="C:plasma membrane"/>
    <property type="evidence" value="ECO:0007669"/>
    <property type="project" value="UniProtKB-SubCell"/>
</dbReference>
<protein>
    <submittedName>
        <fullName evidence="9">Intracellular growth attenuator protein IgaA</fullName>
    </submittedName>
</protein>
<keyword evidence="5 8" id="KW-0812">Transmembrane</keyword>
<dbReference type="STRING" id="1121279.SAMN02745887_00130"/>
<evidence type="ECO:0000256" key="6">
    <source>
        <dbReference type="ARBA" id="ARBA00022989"/>
    </source>
</evidence>
<feature type="transmembrane region" description="Helical" evidence="8">
    <location>
        <begin position="241"/>
        <end position="259"/>
    </location>
</feature>
<evidence type="ECO:0000256" key="5">
    <source>
        <dbReference type="ARBA" id="ARBA00022692"/>
    </source>
</evidence>
<dbReference type="AlphaFoldDB" id="A0A1K2H3K5"/>
<reference evidence="9 10" key="1">
    <citation type="submission" date="2016-11" db="EMBL/GenBank/DDBJ databases">
        <authorList>
            <person name="Jaros S."/>
            <person name="Januszkiewicz K."/>
            <person name="Wedrychowicz H."/>
        </authorList>
    </citation>
    <scope>NUCLEOTIDE SEQUENCE [LARGE SCALE GENOMIC DNA]</scope>
    <source>
        <strain evidence="9 10">DSM 18899</strain>
    </source>
</reference>
<dbReference type="EMBL" id="FPKR01000001">
    <property type="protein sequence ID" value="SFZ70261.1"/>
    <property type="molecule type" value="Genomic_DNA"/>
</dbReference>
<feature type="transmembrane region" description="Helical" evidence="8">
    <location>
        <begin position="356"/>
        <end position="373"/>
    </location>
</feature>
<evidence type="ECO:0000256" key="4">
    <source>
        <dbReference type="ARBA" id="ARBA00022519"/>
    </source>
</evidence>
<name>A0A1K2H3K5_9NEIS</name>
<feature type="transmembrane region" description="Helical" evidence="8">
    <location>
        <begin position="702"/>
        <end position="725"/>
    </location>
</feature>
<feature type="transmembrane region" description="Helical" evidence="8">
    <location>
        <begin position="6"/>
        <end position="25"/>
    </location>
</feature>
<keyword evidence="10" id="KW-1185">Reference proteome</keyword>
<evidence type="ECO:0000313" key="9">
    <source>
        <dbReference type="EMBL" id="SFZ70261.1"/>
    </source>
</evidence>
<comment type="similarity">
    <text evidence="2">Belongs to the IgaA family.</text>
</comment>
<dbReference type="Proteomes" id="UP000186513">
    <property type="component" value="Unassembled WGS sequence"/>
</dbReference>